<reference evidence="3" key="1">
    <citation type="journal article" date="2019" name="Int. J. Syst. Evol. Microbiol.">
        <title>The Global Catalogue of Microorganisms (GCM) 10K type strain sequencing project: providing services to taxonomists for standard genome sequencing and annotation.</title>
        <authorList>
            <consortium name="The Broad Institute Genomics Platform"/>
            <consortium name="The Broad Institute Genome Sequencing Center for Infectious Disease"/>
            <person name="Wu L."/>
            <person name="Ma J."/>
        </authorList>
    </citation>
    <scope>NUCLEOTIDE SEQUENCE [LARGE SCALE GENOMIC DNA]</scope>
    <source>
        <strain evidence="3">JCM 17933</strain>
    </source>
</reference>
<evidence type="ECO:0000313" key="2">
    <source>
        <dbReference type="EMBL" id="GAA4522529.1"/>
    </source>
</evidence>
<feature type="transmembrane region" description="Helical" evidence="1">
    <location>
        <begin position="60"/>
        <end position="78"/>
    </location>
</feature>
<keyword evidence="1" id="KW-1133">Transmembrane helix</keyword>
<keyword evidence="1" id="KW-0812">Transmembrane</keyword>
<gene>
    <name evidence="2" type="ORF">GCM10023191_101900</name>
</gene>
<organism evidence="2 3">
    <name type="scientific">Actinoallomurus oryzae</name>
    <dbReference type="NCBI Taxonomy" id="502180"/>
    <lineage>
        <taxon>Bacteria</taxon>
        <taxon>Bacillati</taxon>
        <taxon>Actinomycetota</taxon>
        <taxon>Actinomycetes</taxon>
        <taxon>Streptosporangiales</taxon>
        <taxon>Thermomonosporaceae</taxon>
        <taxon>Actinoallomurus</taxon>
    </lineage>
</organism>
<evidence type="ECO:0000313" key="3">
    <source>
        <dbReference type="Proteomes" id="UP001500503"/>
    </source>
</evidence>
<feature type="transmembrane region" description="Helical" evidence="1">
    <location>
        <begin position="38"/>
        <end position="54"/>
    </location>
</feature>
<dbReference type="Proteomes" id="UP001500503">
    <property type="component" value="Unassembled WGS sequence"/>
</dbReference>
<comment type="caution">
    <text evidence="2">The sequence shown here is derived from an EMBL/GenBank/DDBJ whole genome shotgun (WGS) entry which is preliminary data.</text>
</comment>
<protein>
    <submittedName>
        <fullName evidence="2">Uncharacterized protein</fullName>
    </submittedName>
</protein>
<keyword evidence="3" id="KW-1185">Reference proteome</keyword>
<proteinExistence type="predicted"/>
<evidence type="ECO:0000256" key="1">
    <source>
        <dbReference type="SAM" id="Phobius"/>
    </source>
</evidence>
<keyword evidence="1" id="KW-0472">Membrane</keyword>
<accession>A0ABP8RAD0</accession>
<sequence length="88" mass="9378">MTVSFPIRAVLRALITRDASPAELPAPGSVPLRRAHESVVILIVVTVGVFWLIAHGYPTGAALAVMGGAGLIATEFVTRSMNVRLRDR</sequence>
<name>A0ABP8RAD0_9ACTN</name>
<dbReference type="EMBL" id="BAABHF010000088">
    <property type="protein sequence ID" value="GAA4522529.1"/>
    <property type="molecule type" value="Genomic_DNA"/>
</dbReference>